<name>A0ABD5ZI79_9EURY</name>
<reference evidence="3 4" key="1">
    <citation type="journal article" date="2019" name="Int. J. Syst. Evol. Microbiol.">
        <title>The Global Catalogue of Microorganisms (GCM) 10K type strain sequencing project: providing services to taxonomists for standard genome sequencing and annotation.</title>
        <authorList>
            <consortium name="The Broad Institute Genomics Platform"/>
            <consortium name="The Broad Institute Genome Sequencing Center for Infectious Disease"/>
            <person name="Wu L."/>
            <person name="Ma J."/>
        </authorList>
    </citation>
    <scope>NUCLEOTIDE SEQUENCE [LARGE SCALE GENOMIC DNA]</scope>
    <source>
        <strain evidence="3 4">DSM 29988</strain>
    </source>
</reference>
<evidence type="ECO:0000313" key="3">
    <source>
        <dbReference type="EMBL" id="MFC7204731.1"/>
    </source>
</evidence>
<dbReference type="Proteomes" id="UP001596481">
    <property type="component" value="Unassembled WGS sequence"/>
</dbReference>
<proteinExistence type="predicted"/>
<protein>
    <submittedName>
        <fullName evidence="3">Uncharacterized protein</fullName>
    </submittedName>
</protein>
<keyword evidence="4" id="KW-1185">Reference proteome</keyword>
<accession>A0ABD5ZI79</accession>
<feature type="transmembrane region" description="Helical" evidence="2">
    <location>
        <begin position="15"/>
        <end position="32"/>
    </location>
</feature>
<evidence type="ECO:0000256" key="2">
    <source>
        <dbReference type="SAM" id="Phobius"/>
    </source>
</evidence>
<evidence type="ECO:0000256" key="1">
    <source>
        <dbReference type="SAM" id="MobiDB-lite"/>
    </source>
</evidence>
<evidence type="ECO:0000313" key="4">
    <source>
        <dbReference type="Proteomes" id="UP001596481"/>
    </source>
</evidence>
<feature type="compositionally biased region" description="Polar residues" evidence="1">
    <location>
        <begin position="53"/>
        <end position="64"/>
    </location>
</feature>
<keyword evidence="2" id="KW-0472">Membrane</keyword>
<dbReference type="RefSeq" id="WP_390224669.1">
    <property type="nucleotide sequence ID" value="NZ_JBHTAA010000005.1"/>
</dbReference>
<keyword evidence="2" id="KW-1133">Transmembrane helix</keyword>
<sequence>MLESPNYYWDDLDPFMQWYILFWVVVLLYLAVDSALSPAPTRGPPNGDIVTVNVDSQNQNWEES</sequence>
<organism evidence="3 4">
    <name type="scientific">Haloferax namakaokahaiae</name>
    <dbReference type="NCBI Taxonomy" id="1748331"/>
    <lineage>
        <taxon>Archaea</taxon>
        <taxon>Methanobacteriati</taxon>
        <taxon>Methanobacteriota</taxon>
        <taxon>Stenosarchaea group</taxon>
        <taxon>Halobacteria</taxon>
        <taxon>Halobacteriales</taxon>
        <taxon>Haloferacaceae</taxon>
        <taxon>Haloferax</taxon>
    </lineage>
</organism>
<feature type="region of interest" description="Disordered" evidence="1">
    <location>
        <begin position="40"/>
        <end position="64"/>
    </location>
</feature>
<gene>
    <name evidence="3" type="ORF">ACFQJC_14520</name>
</gene>
<keyword evidence="2" id="KW-0812">Transmembrane</keyword>
<comment type="caution">
    <text evidence="3">The sequence shown here is derived from an EMBL/GenBank/DDBJ whole genome shotgun (WGS) entry which is preliminary data.</text>
</comment>
<dbReference type="AlphaFoldDB" id="A0ABD5ZI79"/>
<dbReference type="EMBL" id="JBHTAA010000005">
    <property type="protein sequence ID" value="MFC7204731.1"/>
    <property type="molecule type" value="Genomic_DNA"/>
</dbReference>